<dbReference type="AlphaFoldDB" id="A0A645FD05"/>
<sequence>MRAWAYLSGYSIWMSWQRIVSRCGAKRAVSCRVSTLSVCETLQTALAAWRHANGCGSGWVAELLHERRDFAQLLALMADERGLDPMLVEKDYLKARRRNDSTRRAIYYSRSSASCSATNPASRIACPNSSHPAAHAKW</sequence>
<dbReference type="EMBL" id="VSSQ01058469">
    <property type="protein sequence ID" value="MPN12177.1"/>
    <property type="molecule type" value="Genomic_DNA"/>
</dbReference>
<organism evidence="1">
    <name type="scientific">bioreactor metagenome</name>
    <dbReference type="NCBI Taxonomy" id="1076179"/>
    <lineage>
        <taxon>unclassified sequences</taxon>
        <taxon>metagenomes</taxon>
        <taxon>ecological metagenomes</taxon>
    </lineage>
</organism>
<comment type="caution">
    <text evidence="1">The sequence shown here is derived from an EMBL/GenBank/DDBJ whole genome shotgun (WGS) entry which is preliminary data.</text>
</comment>
<protein>
    <submittedName>
        <fullName evidence="1">Uncharacterized protein</fullName>
    </submittedName>
</protein>
<evidence type="ECO:0000313" key="1">
    <source>
        <dbReference type="EMBL" id="MPN12177.1"/>
    </source>
</evidence>
<reference evidence="1" key="1">
    <citation type="submission" date="2019-08" db="EMBL/GenBank/DDBJ databases">
        <authorList>
            <person name="Kucharzyk K."/>
            <person name="Murdoch R.W."/>
            <person name="Higgins S."/>
            <person name="Loffler F."/>
        </authorList>
    </citation>
    <scope>NUCLEOTIDE SEQUENCE</scope>
</reference>
<gene>
    <name evidence="1" type="ORF">SDC9_159489</name>
</gene>
<name>A0A645FD05_9ZZZZ</name>
<accession>A0A645FD05</accession>
<proteinExistence type="predicted"/>